<dbReference type="STRING" id="1122938.SAMN05660772_01140"/>
<evidence type="ECO:0000259" key="1">
    <source>
        <dbReference type="PROSITE" id="PS50943"/>
    </source>
</evidence>
<dbReference type="InterPro" id="IPR001387">
    <property type="entry name" value="Cro/C1-type_HTH"/>
</dbReference>
<dbReference type="PROSITE" id="PS50943">
    <property type="entry name" value="HTH_CROC1"/>
    <property type="match status" value="1"/>
</dbReference>
<dbReference type="InterPro" id="IPR010982">
    <property type="entry name" value="Lambda_DNA-bd_dom_sf"/>
</dbReference>
<dbReference type="SMART" id="SM00530">
    <property type="entry name" value="HTH_XRE"/>
    <property type="match status" value="1"/>
</dbReference>
<dbReference type="EMBL" id="FWWV01000046">
    <property type="protein sequence ID" value="SMB88244.1"/>
    <property type="molecule type" value="Genomic_DNA"/>
</dbReference>
<protein>
    <submittedName>
        <fullName evidence="2">Predicted transcriptional regulator with C-terminal CBS domains</fullName>
    </submittedName>
</protein>
<accession>A0A1W1V5J0</accession>
<sequence>MRKISPIGSNWNGFEKDIFSAEEIRESDLRVALISELINARQALGVSQKKLEALSGVKQPVIARIEKGTSNPQLSTLLKLLAPLGKTIAIVPLR</sequence>
<organism evidence="2 3">
    <name type="scientific">Pasteurella testudinis DSM 23072</name>
    <dbReference type="NCBI Taxonomy" id="1122938"/>
    <lineage>
        <taxon>Bacteria</taxon>
        <taxon>Pseudomonadati</taxon>
        <taxon>Pseudomonadota</taxon>
        <taxon>Gammaproteobacteria</taxon>
        <taxon>Pasteurellales</taxon>
        <taxon>Pasteurellaceae</taxon>
        <taxon>Pasteurella</taxon>
    </lineage>
</organism>
<dbReference type="RefSeq" id="WP_084257742.1">
    <property type="nucleotide sequence ID" value="NZ_FWWV01000046.1"/>
</dbReference>
<name>A0A1W1V5J0_9PAST</name>
<evidence type="ECO:0000313" key="3">
    <source>
        <dbReference type="Proteomes" id="UP000192408"/>
    </source>
</evidence>
<dbReference type="SUPFAM" id="SSF47413">
    <property type="entry name" value="lambda repressor-like DNA-binding domains"/>
    <property type="match status" value="1"/>
</dbReference>
<feature type="domain" description="HTH cro/C1-type" evidence="1">
    <location>
        <begin position="37"/>
        <end position="91"/>
    </location>
</feature>
<dbReference type="Pfam" id="PF01381">
    <property type="entry name" value="HTH_3"/>
    <property type="match status" value="1"/>
</dbReference>
<dbReference type="Gene3D" id="1.10.260.40">
    <property type="entry name" value="lambda repressor-like DNA-binding domains"/>
    <property type="match status" value="1"/>
</dbReference>
<dbReference type="AlphaFoldDB" id="A0A1W1V5J0"/>
<dbReference type="GO" id="GO:0003677">
    <property type="term" value="F:DNA binding"/>
    <property type="evidence" value="ECO:0007669"/>
    <property type="project" value="InterPro"/>
</dbReference>
<reference evidence="3" key="1">
    <citation type="submission" date="2017-04" db="EMBL/GenBank/DDBJ databases">
        <authorList>
            <person name="Varghese N."/>
            <person name="Submissions S."/>
        </authorList>
    </citation>
    <scope>NUCLEOTIDE SEQUENCE [LARGE SCALE GENOMIC DNA]</scope>
    <source>
        <strain evidence="3">DSM 23072</strain>
    </source>
</reference>
<dbReference type="CDD" id="cd00093">
    <property type="entry name" value="HTH_XRE"/>
    <property type="match status" value="1"/>
</dbReference>
<dbReference type="Proteomes" id="UP000192408">
    <property type="component" value="Unassembled WGS sequence"/>
</dbReference>
<gene>
    <name evidence="2" type="ORF">SAMN05660772_01140</name>
</gene>
<evidence type="ECO:0000313" key="2">
    <source>
        <dbReference type="EMBL" id="SMB88244.1"/>
    </source>
</evidence>
<proteinExistence type="predicted"/>
<keyword evidence="3" id="KW-1185">Reference proteome</keyword>